<dbReference type="HAMAP" id="MF_01885">
    <property type="entry name" value="tRNA_methyltr_TrmL"/>
    <property type="match status" value="1"/>
</dbReference>
<gene>
    <name evidence="8" type="ORF">V8G58_07730</name>
</gene>
<dbReference type="EMBL" id="JBAWKB010000002">
    <property type="protein sequence ID" value="MFH6771823.1"/>
    <property type="molecule type" value="Genomic_DNA"/>
</dbReference>
<dbReference type="GO" id="GO:0032259">
    <property type="term" value="P:methylation"/>
    <property type="evidence" value="ECO:0007669"/>
    <property type="project" value="UniProtKB-KW"/>
</dbReference>
<dbReference type="CDD" id="cd18094">
    <property type="entry name" value="SpoU-like_TrmL"/>
    <property type="match status" value="1"/>
</dbReference>
<dbReference type="InterPro" id="IPR029028">
    <property type="entry name" value="Alpha/beta_knot_MTases"/>
</dbReference>
<dbReference type="InterPro" id="IPR016914">
    <property type="entry name" value="TrmL"/>
</dbReference>
<feature type="binding site" evidence="6">
    <location>
        <position position="79"/>
    </location>
    <ligand>
        <name>S-adenosyl-L-methionine</name>
        <dbReference type="ChEBI" id="CHEBI:59789"/>
    </ligand>
</feature>
<dbReference type="SUPFAM" id="SSF75217">
    <property type="entry name" value="alpha/beta knot"/>
    <property type="match status" value="1"/>
</dbReference>
<comment type="caution">
    <text evidence="8">The sequence shown here is derived from an EMBL/GenBank/DDBJ whole genome shotgun (WGS) entry which is preliminary data.</text>
</comment>
<evidence type="ECO:0000313" key="9">
    <source>
        <dbReference type="Proteomes" id="UP001610100"/>
    </source>
</evidence>
<feature type="binding site" evidence="6">
    <location>
        <position position="122"/>
    </location>
    <ligand>
        <name>S-adenosyl-L-methionine</name>
        <dbReference type="ChEBI" id="CHEBI:59789"/>
    </ligand>
</feature>
<dbReference type="InterPro" id="IPR001537">
    <property type="entry name" value="SpoU_MeTrfase"/>
</dbReference>
<feature type="domain" description="tRNA/rRNA methyltransferase SpoU type" evidence="7">
    <location>
        <begin position="3"/>
        <end position="143"/>
    </location>
</feature>
<evidence type="ECO:0000256" key="3">
    <source>
        <dbReference type="ARBA" id="ARBA00022679"/>
    </source>
</evidence>
<dbReference type="GO" id="GO:0008168">
    <property type="term" value="F:methyltransferase activity"/>
    <property type="evidence" value="ECO:0007669"/>
    <property type="project" value="UniProtKB-KW"/>
</dbReference>
<evidence type="ECO:0000256" key="5">
    <source>
        <dbReference type="ARBA" id="ARBA00022694"/>
    </source>
</evidence>
<evidence type="ECO:0000256" key="2">
    <source>
        <dbReference type="ARBA" id="ARBA00022603"/>
    </source>
</evidence>
<evidence type="ECO:0000256" key="6">
    <source>
        <dbReference type="HAMAP-Rule" id="MF_01885"/>
    </source>
</evidence>
<dbReference type="Gene3D" id="3.40.1280.10">
    <property type="match status" value="1"/>
</dbReference>
<keyword evidence="5 6" id="KW-0819">tRNA processing</keyword>
<reference evidence="8 9" key="1">
    <citation type="submission" date="2024-02" db="EMBL/GenBank/DDBJ databases">
        <title>A Gaetbulibacter species isolated from tidal flats and genomic insights of their niches.</title>
        <authorList>
            <person name="Ye Y."/>
        </authorList>
    </citation>
    <scope>NUCLEOTIDE SEQUENCE [LARGE SCALE GENOMIC DNA]</scope>
    <source>
        <strain evidence="8 9">KYW382</strain>
    </source>
</reference>
<feature type="binding site" evidence="6">
    <location>
        <position position="101"/>
    </location>
    <ligand>
        <name>S-adenosyl-L-methionine</name>
        <dbReference type="ChEBI" id="CHEBI:59789"/>
    </ligand>
</feature>
<evidence type="ECO:0000259" key="7">
    <source>
        <dbReference type="Pfam" id="PF00588"/>
    </source>
</evidence>
<keyword evidence="1 6" id="KW-0963">Cytoplasm</keyword>
<protein>
    <recommendedName>
        <fullName evidence="6">Putative tRNA (cytidine(34)-2'-O)-methyltransferase</fullName>
        <ecNumber evidence="6">2.1.1.207</ecNumber>
    </recommendedName>
    <alternativeName>
        <fullName evidence="6">tRNA (cytidine/uridine-2'-O-)-methyltransferase</fullName>
    </alternativeName>
</protein>
<evidence type="ECO:0000256" key="4">
    <source>
        <dbReference type="ARBA" id="ARBA00022691"/>
    </source>
</evidence>
<feature type="binding site" evidence="6">
    <location>
        <position position="131"/>
    </location>
    <ligand>
        <name>S-adenosyl-L-methionine</name>
        <dbReference type="ChEBI" id="CHEBI:59789"/>
    </ligand>
</feature>
<keyword evidence="2 6" id="KW-0489">Methyltransferase</keyword>
<comment type="subcellular location">
    <subcellularLocation>
        <location evidence="6">Cytoplasm</location>
    </subcellularLocation>
</comment>
<comment type="similarity">
    <text evidence="6">Belongs to the class IV-like SAM-binding methyltransferase superfamily. RNA methyltransferase TrmH family. TrmL subfamily.</text>
</comment>
<comment type="catalytic activity">
    <reaction evidence="6">
        <text>cytidine(34) in tRNA + S-adenosyl-L-methionine = 2'-O-methylcytidine(34) in tRNA + S-adenosyl-L-homocysteine + H(+)</text>
        <dbReference type="Rhea" id="RHEA:43084"/>
        <dbReference type="Rhea" id="RHEA-COMP:10331"/>
        <dbReference type="Rhea" id="RHEA-COMP:10332"/>
        <dbReference type="ChEBI" id="CHEBI:15378"/>
        <dbReference type="ChEBI" id="CHEBI:57856"/>
        <dbReference type="ChEBI" id="CHEBI:59789"/>
        <dbReference type="ChEBI" id="CHEBI:74495"/>
        <dbReference type="ChEBI" id="CHEBI:82748"/>
        <dbReference type="EC" id="2.1.1.207"/>
    </reaction>
</comment>
<dbReference type="RefSeq" id="WP_344741019.1">
    <property type="nucleotide sequence ID" value="NZ_BAABAY010000002.1"/>
</dbReference>
<proteinExistence type="inferred from homology"/>
<evidence type="ECO:0000313" key="8">
    <source>
        <dbReference type="EMBL" id="MFH6771823.1"/>
    </source>
</evidence>
<keyword evidence="3 6" id="KW-0808">Transferase</keyword>
<dbReference type="InterPro" id="IPR029026">
    <property type="entry name" value="tRNA_m1G_MTases_N"/>
</dbReference>
<keyword evidence="9" id="KW-1185">Reference proteome</keyword>
<accession>A0ABW7N1G1</accession>
<dbReference type="Pfam" id="PF00588">
    <property type="entry name" value="SpoU_methylase"/>
    <property type="match status" value="1"/>
</dbReference>
<dbReference type="PIRSF" id="PIRSF029256">
    <property type="entry name" value="SpoU_TrmH_prd"/>
    <property type="match status" value="1"/>
</dbReference>
<dbReference type="Proteomes" id="UP001610100">
    <property type="component" value="Unassembled WGS sequence"/>
</dbReference>
<comment type="function">
    <text evidence="6">Could methylate the ribose at the nucleotide 34 wobble position in tRNA.</text>
</comment>
<evidence type="ECO:0000256" key="1">
    <source>
        <dbReference type="ARBA" id="ARBA00022490"/>
    </source>
</evidence>
<organism evidence="8 9">
    <name type="scientific">Gaetbulibacter aestuarii</name>
    <dbReference type="NCBI Taxonomy" id="1502358"/>
    <lineage>
        <taxon>Bacteria</taxon>
        <taxon>Pseudomonadati</taxon>
        <taxon>Bacteroidota</taxon>
        <taxon>Flavobacteriia</taxon>
        <taxon>Flavobacteriales</taxon>
        <taxon>Flavobacteriaceae</taxon>
        <taxon>Gaetbulibacter</taxon>
    </lineage>
</organism>
<name>A0ABW7N1G1_9FLAO</name>
<dbReference type="EC" id="2.1.1.207" evidence="6"/>
<comment type="catalytic activity">
    <reaction evidence="6">
        <text>5-carboxymethylaminomethyluridine(34) in tRNA(Leu) + S-adenosyl-L-methionine = 5-carboxymethylaminomethyl-2'-O-methyluridine(34) in tRNA(Leu) + S-adenosyl-L-homocysteine + H(+)</text>
        <dbReference type="Rhea" id="RHEA:43088"/>
        <dbReference type="Rhea" id="RHEA-COMP:10333"/>
        <dbReference type="Rhea" id="RHEA-COMP:10334"/>
        <dbReference type="ChEBI" id="CHEBI:15378"/>
        <dbReference type="ChEBI" id="CHEBI:57856"/>
        <dbReference type="ChEBI" id="CHEBI:59789"/>
        <dbReference type="ChEBI" id="CHEBI:74508"/>
        <dbReference type="ChEBI" id="CHEBI:74511"/>
        <dbReference type="EC" id="2.1.1.207"/>
    </reaction>
</comment>
<keyword evidence="4 6" id="KW-0949">S-adenosyl-L-methionine</keyword>
<sequence>MALHIVLIEPEIPNNTGNIGRLALASGAELHLVKPFGFEINDTRLKRAGLDYWDHLPVHYYENSEAFFRKHEGKSMAFLSSHGASDYWDIPYEEDLFLIFGKESVGLPKTLLKKHIQHTYKIPIFSPHVRSLNLANAVSIVVYEGLNQLKHH</sequence>
<dbReference type="PANTHER" id="PTHR42971">
    <property type="entry name" value="TRNA (CYTIDINE(34)-2'-O)-METHYLTRANSFERASE"/>
    <property type="match status" value="1"/>
</dbReference>
<dbReference type="PANTHER" id="PTHR42971:SF1">
    <property type="entry name" value="TRNA (CYTIDINE(34)-2'-O)-METHYLTRANSFERASE"/>
    <property type="match status" value="1"/>
</dbReference>